<organism evidence="2 3">
    <name type="scientific">Anabarilius grahami</name>
    <name type="common">Kanglang fish</name>
    <name type="synonym">Barilius grahami</name>
    <dbReference type="NCBI Taxonomy" id="495550"/>
    <lineage>
        <taxon>Eukaryota</taxon>
        <taxon>Metazoa</taxon>
        <taxon>Chordata</taxon>
        <taxon>Craniata</taxon>
        <taxon>Vertebrata</taxon>
        <taxon>Euteleostomi</taxon>
        <taxon>Actinopterygii</taxon>
        <taxon>Neopterygii</taxon>
        <taxon>Teleostei</taxon>
        <taxon>Ostariophysi</taxon>
        <taxon>Cypriniformes</taxon>
        <taxon>Xenocyprididae</taxon>
        <taxon>Xenocypridinae</taxon>
        <taxon>Xenocypridinae incertae sedis</taxon>
        <taxon>Anabarilius</taxon>
    </lineage>
</organism>
<proteinExistence type="predicted"/>
<name>A0A3N0XIG1_ANAGA</name>
<dbReference type="Proteomes" id="UP000281406">
    <property type="component" value="Unassembled WGS sequence"/>
</dbReference>
<accession>A0A3N0XIG1</accession>
<protein>
    <submittedName>
        <fullName evidence="2">Uncharacterized protein</fullName>
    </submittedName>
</protein>
<sequence>MISRRGEKLSRDIAMTACEAEIRRRPLRSSGVRSIIHREGSTPESQAALGDVVSDSGGEKKLPISIAMPGDGFGRAREVQVGCKNQHLASAHPRCWGGMCSALGGTERRAAGPAVSRPVPEPHLRVHWSVPEPTGFRMRTGPALGALALHQRDSVCQLPSASGATEVCSSSLPRTGPERAEPQRGGSVSAIQLSLLFKNQAG</sequence>
<reference evidence="2 3" key="1">
    <citation type="submission" date="2018-10" db="EMBL/GenBank/DDBJ databases">
        <title>Genome assembly for a Yunnan-Guizhou Plateau 3E fish, Anabarilius grahami (Regan), and its evolutionary and genetic applications.</title>
        <authorList>
            <person name="Jiang W."/>
        </authorList>
    </citation>
    <scope>NUCLEOTIDE SEQUENCE [LARGE SCALE GENOMIC DNA]</scope>
    <source>
        <strain evidence="2">AG-KIZ</strain>
        <tissue evidence="2">Muscle</tissue>
    </source>
</reference>
<evidence type="ECO:0000313" key="2">
    <source>
        <dbReference type="EMBL" id="ROI16541.1"/>
    </source>
</evidence>
<evidence type="ECO:0000256" key="1">
    <source>
        <dbReference type="SAM" id="MobiDB-lite"/>
    </source>
</evidence>
<comment type="caution">
    <text evidence="2">The sequence shown here is derived from an EMBL/GenBank/DDBJ whole genome shotgun (WGS) entry which is preliminary data.</text>
</comment>
<feature type="region of interest" description="Disordered" evidence="1">
    <location>
        <begin position="167"/>
        <end position="187"/>
    </location>
</feature>
<dbReference type="AlphaFoldDB" id="A0A3N0XIG1"/>
<keyword evidence="3" id="KW-1185">Reference proteome</keyword>
<evidence type="ECO:0000313" key="3">
    <source>
        <dbReference type="Proteomes" id="UP000281406"/>
    </source>
</evidence>
<gene>
    <name evidence="2" type="ORF">DPX16_2735</name>
</gene>
<dbReference type="EMBL" id="RJVU01075100">
    <property type="protein sequence ID" value="ROI16541.1"/>
    <property type="molecule type" value="Genomic_DNA"/>
</dbReference>